<organism evidence="1 2">
    <name type="scientific">Nocardia jiangxiensis</name>
    <dbReference type="NCBI Taxonomy" id="282685"/>
    <lineage>
        <taxon>Bacteria</taxon>
        <taxon>Bacillati</taxon>
        <taxon>Actinomycetota</taxon>
        <taxon>Actinomycetes</taxon>
        <taxon>Mycobacteriales</taxon>
        <taxon>Nocardiaceae</taxon>
        <taxon>Nocardia</taxon>
    </lineage>
</organism>
<keyword evidence="2" id="KW-1185">Reference proteome</keyword>
<dbReference type="RefSeq" id="WP_387404239.1">
    <property type="nucleotide sequence ID" value="NZ_JBIAQY010000005.1"/>
</dbReference>
<reference evidence="1 2" key="1">
    <citation type="submission" date="2024-10" db="EMBL/GenBank/DDBJ databases">
        <title>The Natural Products Discovery Center: Release of the First 8490 Sequenced Strains for Exploring Actinobacteria Biosynthetic Diversity.</title>
        <authorList>
            <person name="Kalkreuter E."/>
            <person name="Kautsar S.A."/>
            <person name="Yang D."/>
            <person name="Bader C.D."/>
            <person name="Teijaro C.N."/>
            <person name="Fluegel L."/>
            <person name="Davis C.M."/>
            <person name="Simpson J.R."/>
            <person name="Lauterbach L."/>
            <person name="Steele A.D."/>
            <person name="Gui C."/>
            <person name="Meng S."/>
            <person name="Li G."/>
            <person name="Viehrig K."/>
            <person name="Ye F."/>
            <person name="Su P."/>
            <person name="Kiefer A.F."/>
            <person name="Nichols A."/>
            <person name="Cepeda A.J."/>
            <person name="Yan W."/>
            <person name="Fan B."/>
            <person name="Jiang Y."/>
            <person name="Adhikari A."/>
            <person name="Zheng C.-J."/>
            <person name="Schuster L."/>
            <person name="Cowan T.M."/>
            <person name="Smanski M.J."/>
            <person name="Chevrette M.G."/>
            <person name="De Carvalho L.P.S."/>
            <person name="Shen B."/>
        </authorList>
    </citation>
    <scope>NUCLEOTIDE SEQUENCE [LARGE SCALE GENOMIC DNA]</scope>
    <source>
        <strain evidence="1 2">NPDC002593</strain>
    </source>
</reference>
<sequence length="419" mass="44572">MADTLNVPPTDDFTAFTGLVSKQGEHLAPMVAWAGKECSDTDGLNGLLSAVKPIVPEVAQLLGGKLKQCQIGMGTVKDKVTTVDKELRSEDEKNATAIAKVIPDSPGISFDVSSVPGSSTLGNFTDEAVNLKAPDKPKTISKGLVGTLAAKHGISVDGSDKKGTGGGGLIWIADKAYKMVTGHSFIEQLFKPLLGDWDQLMYLHDAYDTLGDACYTVAGTLRKGSWKLGSEWNGDTAEAFDAYMFRWTMGLGGVGDAAKEFAKVCKEVYDLVVDAVKIIVSEIDSLIANEITELAKEAAKTVEGDVAIEAIGLGPEDPVADVVAAAWTGYRAIKIYKRVKAVLSAVNKIYTVYNGIKKTVEKVSEAKKQLESLLSDNSPWPTAGSLISDVEQRGFDFEKDGSWDPTAGVARVAMLPSAT</sequence>
<comment type="caution">
    <text evidence="1">The sequence shown here is derived from an EMBL/GenBank/DDBJ whole genome shotgun (WGS) entry which is preliminary data.</text>
</comment>
<evidence type="ECO:0008006" key="3">
    <source>
        <dbReference type="Google" id="ProtNLM"/>
    </source>
</evidence>
<accession>A0ABW6RZP4</accession>
<dbReference type="EMBL" id="JBIAQY010000005">
    <property type="protein sequence ID" value="MFF3569515.1"/>
    <property type="molecule type" value="Genomic_DNA"/>
</dbReference>
<protein>
    <recommendedName>
        <fullName evidence="3">Excreted virulence factor EspC, type VII ESX diderm</fullName>
    </recommendedName>
</protein>
<proteinExistence type="predicted"/>
<dbReference type="SUPFAM" id="SSF140453">
    <property type="entry name" value="EsxAB dimer-like"/>
    <property type="match status" value="1"/>
</dbReference>
<evidence type="ECO:0000313" key="2">
    <source>
        <dbReference type="Proteomes" id="UP001601992"/>
    </source>
</evidence>
<gene>
    <name evidence="1" type="ORF">ACFYXQ_17235</name>
</gene>
<dbReference type="InterPro" id="IPR036689">
    <property type="entry name" value="ESAT-6-like_sf"/>
</dbReference>
<dbReference type="Proteomes" id="UP001601992">
    <property type="component" value="Unassembled WGS sequence"/>
</dbReference>
<name>A0ABW6RZP4_9NOCA</name>
<evidence type="ECO:0000313" key="1">
    <source>
        <dbReference type="EMBL" id="MFF3569515.1"/>
    </source>
</evidence>